<dbReference type="InterPro" id="IPR007295">
    <property type="entry name" value="DUF402"/>
</dbReference>
<proteinExistence type="predicted"/>
<dbReference type="STRING" id="1220589.CD32_09175"/>
<dbReference type="RefSeq" id="WP_036153754.1">
    <property type="nucleotide sequence ID" value="NZ_AVCX01000007.1"/>
</dbReference>
<gene>
    <name evidence="2" type="ORF">CD32_09175</name>
</gene>
<feature type="domain" description="DUF402" evidence="1">
    <location>
        <begin position="63"/>
        <end position="161"/>
    </location>
</feature>
<dbReference type="PANTHER" id="PTHR41271:SF1">
    <property type="entry name" value="DUF402 DOMAIN-CONTAINING PROTEIN"/>
    <property type="match status" value="1"/>
</dbReference>
<dbReference type="SUPFAM" id="SSF159234">
    <property type="entry name" value="FomD-like"/>
    <property type="match status" value="1"/>
</dbReference>
<dbReference type="Gene3D" id="2.40.380.10">
    <property type="entry name" value="FomD-like"/>
    <property type="match status" value="1"/>
</dbReference>
<name>A0A0A3JED9_9BACI</name>
<keyword evidence="3" id="KW-1185">Reference proteome</keyword>
<dbReference type="eggNOG" id="COG2306">
    <property type="taxonomic scope" value="Bacteria"/>
</dbReference>
<evidence type="ECO:0000313" key="2">
    <source>
        <dbReference type="EMBL" id="KGR85392.1"/>
    </source>
</evidence>
<dbReference type="AlphaFoldDB" id="A0A0A3JED9"/>
<evidence type="ECO:0000313" key="3">
    <source>
        <dbReference type="Proteomes" id="UP000030437"/>
    </source>
</evidence>
<protein>
    <recommendedName>
        <fullName evidence="1">DUF402 domain-containing protein</fullName>
    </recommendedName>
</protein>
<dbReference type="Proteomes" id="UP000030437">
    <property type="component" value="Unassembled WGS sequence"/>
</dbReference>
<organism evidence="2 3">
    <name type="scientific">Lysinibacillus odysseyi 34hs-1 = NBRC 100172</name>
    <dbReference type="NCBI Taxonomy" id="1220589"/>
    <lineage>
        <taxon>Bacteria</taxon>
        <taxon>Bacillati</taxon>
        <taxon>Bacillota</taxon>
        <taxon>Bacilli</taxon>
        <taxon>Bacillales</taxon>
        <taxon>Bacillaceae</taxon>
        <taxon>Lysinibacillus</taxon>
    </lineage>
</organism>
<dbReference type="EMBL" id="JPVP01000054">
    <property type="protein sequence ID" value="KGR85392.1"/>
    <property type="molecule type" value="Genomic_DNA"/>
</dbReference>
<evidence type="ECO:0000259" key="1">
    <source>
        <dbReference type="Pfam" id="PF04167"/>
    </source>
</evidence>
<dbReference type="InterPro" id="IPR035930">
    <property type="entry name" value="FomD-like_sf"/>
</dbReference>
<comment type="caution">
    <text evidence="2">The sequence shown here is derived from an EMBL/GenBank/DDBJ whole genome shotgun (WGS) entry which is preliminary data.</text>
</comment>
<sequence length="179" mass="21172">MGHKRFITREDWSRVLERNFTMVYIDDGNYAGHVALLKIKKIKEPLWTTHEGKTFCIADEGYSWLQHLPDDEHFGITTMFDEKGNIIQWYIDITTHNGIEDGIPYMEDLYLDLIKLASGEVIKKDIDEIEKALLEEEITKEIYDLGFKEFHKVYEQLTNGSFKYLDFSIPHKKMLEEEM</sequence>
<dbReference type="Pfam" id="PF04167">
    <property type="entry name" value="DUF402"/>
    <property type="match status" value="1"/>
</dbReference>
<reference evidence="2 3" key="1">
    <citation type="submission" date="2014-02" db="EMBL/GenBank/DDBJ databases">
        <title>Draft genome sequence of Lysinibacillus odysseyi NBRC 100172.</title>
        <authorList>
            <person name="Zhang F."/>
            <person name="Wang G."/>
            <person name="Zhang L."/>
        </authorList>
    </citation>
    <scope>NUCLEOTIDE SEQUENCE [LARGE SCALE GENOMIC DNA]</scope>
    <source>
        <strain evidence="2 3">NBRC 100172</strain>
    </source>
</reference>
<dbReference type="PANTHER" id="PTHR41271">
    <property type="entry name" value="DUF402 DOMAIN-CONTAINING PROTEIN"/>
    <property type="match status" value="1"/>
</dbReference>
<accession>A0A0A3JED9</accession>